<protein>
    <recommendedName>
        <fullName evidence="3">Gamma-type small acid-soluble spore protein</fullName>
    </recommendedName>
</protein>
<dbReference type="AlphaFoldDB" id="A0A0A5FYW9"/>
<dbReference type="eggNOG" id="ENOG5030CEK">
    <property type="taxonomic scope" value="Bacteria"/>
</dbReference>
<gene>
    <name evidence="1" type="ORF">N783_19535</name>
</gene>
<evidence type="ECO:0000313" key="1">
    <source>
        <dbReference type="EMBL" id="KGX84023.1"/>
    </source>
</evidence>
<proteinExistence type="predicted"/>
<keyword evidence="2" id="KW-1185">Reference proteome</keyword>
<dbReference type="Proteomes" id="UP000030403">
    <property type="component" value="Unassembled WGS sequence"/>
</dbReference>
<dbReference type="RefSeq" id="WP_027447463.1">
    <property type="nucleotide sequence ID" value="NZ_AULJ01000064.1"/>
</dbReference>
<accession>A0A0A5FYW9</accession>
<sequence>MTNKNNTETDVFHIKNKNAHSGMTYNEVKEYIARTTGGHDTKKYSNTDVNEVKADIAPKHTESNPY</sequence>
<name>A0A0A5FYW9_9BACI</name>
<dbReference type="EMBL" id="AVPF01000070">
    <property type="protein sequence ID" value="KGX84023.1"/>
    <property type="molecule type" value="Genomic_DNA"/>
</dbReference>
<comment type="caution">
    <text evidence="1">The sequence shown here is derived from an EMBL/GenBank/DDBJ whole genome shotgun (WGS) entry which is preliminary data.</text>
</comment>
<reference evidence="1 2" key="1">
    <citation type="submission" date="2013-08" db="EMBL/GenBank/DDBJ databases">
        <authorList>
            <person name="Huang J."/>
            <person name="Wang G."/>
        </authorList>
    </citation>
    <scope>NUCLEOTIDE SEQUENCE [LARGE SCALE GENOMIC DNA]</scope>
    <source>
        <strain evidence="1 2">BH030004</strain>
    </source>
</reference>
<dbReference type="OrthoDB" id="2738625at2"/>
<evidence type="ECO:0000313" key="2">
    <source>
        <dbReference type="Proteomes" id="UP000030403"/>
    </source>
</evidence>
<organism evidence="1 2">
    <name type="scientific">Pontibacillus marinus BH030004 = DSM 16465</name>
    <dbReference type="NCBI Taxonomy" id="1385511"/>
    <lineage>
        <taxon>Bacteria</taxon>
        <taxon>Bacillati</taxon>
        <taxon>Bacillota</taxon>
        <taxon>Bacilli</taxon>
        <taxon>Bacillales</taxon>
        <taxon>Bacillaceae</taxon>
        <taxon>Pontibacillus</taxon>
    </lineage>
</organism>
<evidence type="ECO:0008006" key="3">
    <source>
        <dbReference type="Google" id="ProtNLM"/>
    </source>
</evidence>